<name>A0A1U7HQE9_9CHRO</name>
<dbReference type="InterPro" id="IPR036388">
    <property type="entry name" value="WH-like_DNA-bd_sf"/>
</dbReference>
<keyword evidence="1" id="KW-0489">Methyltransferase</keyword>
<evidence type="ECO:0000256" key="1">
    <source>
        <dbReference type="ARBA" id="ARBA00022603"/>
    </source>
</evidence>
<dbReference type="InterPro" id="IPR029063">
    <property type="entry name" value="SAM-dependent_MTases_sf"/>
</dbReference>
<dbReference type="PROSITE" id="PS51683">
    <property type="entry name" value="SAM_OMT_II"/>
    <property type="match status" value="1"/>
</dbReference>
<dbReference type="SUPFAM" id="SSF53335">
    <property type="entry name" value="S-adenosyl-L-methionine-dependent methyltransferases"/>
    <property type="match status" value="1"/>
</dbReference>
<comment type="caution">
    <text evidence="7">The sequence shown here is derived from an EMBL/GenBank/DDBJ whole genome shotgun (WGS) entry which is preliminary data.</text>
</comment>
<organism evidence="7 8">
    <name type="scientific">Chroogloeocystis siderophila 5.2 s.c.1</name>
    <dbReference type="NCBI Taxonomy" id="247279"/>
    <lineage>
        <taxon>Bacteria</taxon>
        <taxon>Bacillati</taxon>
        <taxon>Cyanobacteriota</taxon>
        <taxon>Cyanophyceae</taxon>
        <taxon>Oscillatoriophycideae</taxon>
        <taxon>Chroococcales</taxon>
        <taxon>Chroococcaceae</taxon>
        <taxon>Chroogloeocystis</taxon>
    </lineage>
</organism>
<dbReference type="Pfam" id="PF08100">
    <property type="entry name" value="Dimerisation"/>
    <property type="match status" value="1"/>
</dbReference>
<evidence type="ECO:0000256" key="4">
    <source>
        <dbReference type="PIRSR" id="PIRSR005739-1"/>
    </source>
</evidence>
<proteinExistence type="predicted"/>
<dbReference type="RefSeq" id="WP_073549732.1">
    <property type="nucleotide sequence ID" value="NZ_CAWMVK010000043.1"/>
</dbReference>
<keyword evidence="8" id="KW-1185">Reference proteome</keyword>
<dbReference type="Gene3D" id="3.40.50.150">
    <property type="entry name" value="Vaccinia Virus protein VP39"/>
    <property type="match status" value="1"/>
</dbReference>
<protein>
    <recommendedName>
        <fullName evidence="9">Methyltransferase</fullName>
    </recommendedName>
</protein>
<dbReference type="Gene3D" id="1.10.287.1350">
    <property type="match status" value="1"/>
</dbReference>
<gene>
    <name evidence="7" type="ORF">NIES1031_12625</name>
</gene>
<dbReference type="PIRSF" id="PIRSF005739">
    <property type="entry name" value="O-mtase"/>
    <property type="match status" value="1"/>
</dbReference>
<dbReference type="InterPro" id="IPR016461">
    <property type="entry name" value="COMT-like"/>
</dbReference>
<sequence>MTTTKPNTSMPPDLPPQVAMMQMLGGLRVARLIYAAAELGIADLLADGSKSIDELAQATDTHAPSLYRLMRSLASVGIFSEYERYFSLTPLAEFLQSDTPDSVRAAVKFFGQDWHWNVWENLYYSVKTGKPAFEHLYGQGLFEYYQDPEVARVSSESKASISQRAAQSLLANYDFSSMTKVVDIGIYASASTIVALLQANPTLQGVLFDFPSAIAAATPAIESAQIGDRARLVAGNCLDSVPSDGDAYILMFVVHNWDDERAVKLLKNCREAMTADGKLLIVEMIMPPGNAPFVGKLIDLESLLTTPGGYERTEAQYRSLLEAAGFKVTRLIPTQTANSIIEAVRA</sequence>
<dbReference type="PANTHER" id="PTHR43712:SF2">
    <property type="entry name" value="O-METHYLTRANSFERASE CICE"/>
    <property type="match status" value="1"/>
</dbReference>
<dbReference type="GO" id="GO:0046983">
    <property type="term" value="F:protein dimerization activity"/>
    <property type="evidence" value="ECO:0007669"/>
    <property type="project" value="InterPro"/>
</dbReference>
<evidence type="ECO:0008006" key="9">
    <source>
        <dbReference type="Google" id="ProtNLM"/>
    </source>
</evidence>
<dbReference type="EMBL" id="MRCC01000009">
    <property type="protein sequence ID" value="OKH25830.1"/>
    <property type="molecule type" value="Genomic_DNA"/>
</dbReference>
<evidence type="ECO:0000256" key="3">
    <source>
        <dbReference type="ARBA" id="ARBA00022691"/>
    </source>
</evidence>
<dbReference type="Gene3D" id="1.10.10.10">
    <property type="entry name" value="Winged helix-like DNA-binding domain superfamily/Winged helix DNA-binding domain"/>
    <property type="match status" value="1"/>
</dbReference>
<feature type="domain" description="O-methyltransferase dimerisation" evidence="6">
    <location>
        <begin position="21"/>
        <end position="95"/>
    </location>
</feature>
<dbReference type="GO" id="GO:0008171">
    <property type="term" value="F:O-methyltransferase activity"/>
    <property type="evidence" value="ECO:0007669"/>
    <property type="project" value="InterPro"/>
</dbReference>
<feature type="domain" description="O-methyltransferase C-terminal" evidence="5">
    <location>
        <begin position="119"/>
        <end position="327"/>
    </location>
</feature>
<dbReference type="Pfam" id="PF00891">
    <property type="entry name" value="Methyltransf_2"/>
    <property type="match status" value="1"/>
</dbReference>
<dbReference type="STRING" id="247279.NIES1031_12625"/>
<evidence type="ECO:0000259" key="5">
    <source>
        <dbReference type="Pfam" id="PF00891"/>
    </source>
</evidence>
<dbReference type="InterPro" id="IPR036390">
    <property type="entry name" value="WH_DNA-bd_sf"/>
</dbReference>
<keyword evidence="3" id="KW-0949">S-adenosyl-L-methionine</keyword>
<evidence type="ECO:0000256" key="2">
    <source>
        <dbReference type="ARBA" id="ARBA00022679"/>
    </source>
</evidence>
<dbReference type="PANTHER" id="PTHR43712">
    <property type="entry name" value="PUTATIVE (AFU_ORTHOLOGUE AFUA_4G14580)-RELATED"/>
    <property type="match status" value="1"/>
</dbReference>
<dbReference type="AlphaFoldDB" id="A0A1U7HQE9"/>
<keyword evidence="2" id="KW-0808">Transferase</keyword>
<dbReference type="Proteomes" id="UP000185984">
    <property type="component" value="Unassembled WGS sequence"/>
</dbReference>
<accession>A0A1U7HQE9</accession>
<dbReference type="GO" id="GO:0032259">
    <property type="term" value="P:methylation"/>
    <property type="evidence" value="ECO:0007669"/>
    <property type="project" value="UniProtKB-KW"/>
</dbReference>
<evidence type="ECO:0000313" key="8">
    <source>
        <dbReference type="Proteomes" id="UP000185984"/>
    </source>
</evidence>
<evidence type="ECO:0000313" key="7">
    <source>
        <dbReference type="EMBL" id="OKH25830.1"/>
    </source>
</evidence>
<evidence type="ECO:0000259" key="6">
    <source>
        <dbReference type="Pfam" id="PF08100"/>
    </source>
</evidence>
<dbReference type="SUPFAM" id="SSF46785">
    <property type="entry name" value="Winged helix' DNA-binding domain"/>
    <property type="match status" value="1"/>
</dbReference>
<feature type="active site" description="Proton acceptor" evidence="4">
    <location>
        <position position="255"/>
    </location>
</feature>
<dbReference type="InterPro" id="IPR001077">
    <property type="entry name" value="COMT_C"/>
</dbReference>
<reference evidence="7 8" key="1">
    <citation type="submission" date="2016-11" db="EMBL/GenBank/DDBJ databases">
        <title>Draft Genome Sequences of Nine Cyanobacterial Strains from Diverse Habitats.</title>
        <authorList>
            <person name="Zhu T."/>
            <person name="Hou S."/>
            <person name="Lu X."/>
            <person name="Hess W.R."/>
        </authorList>
    </citation>
    <scope>NUCLEOTIDE SEQUENCE [LARGE SCALE GENOMIC DNA]</scope>
    <source>
        <strain evidence="7 8">5.2 s.c.1</strain>
    </source>
</reference>
<dbReference type="InterPro" id="IPR012967">
    <property type="entry name" value="COMT_dimerisation"/>
</dbReference>